<dbReference type="GO" id="GO:0020037">
    <property type="term" value="F:heme binding"/>
    <property type="evidence" value="ECO:0007669"/>
    <property type="project" value="InterPro"/>
</dbReference>
<evidence type="ECO:0000256" key="2">
    <source>
        <dbReference type="ARBA" id="ARBA00003690"/>
    </source>
</evidence>
<sequence>MGTKLDEDSSSAAVEYKSAVLAMGAALLGRLSRVWLHPDFIFNLSHRGKVFRKQVEIVHAFPDNVIKERKKNFTPYEEEGDESKEVYGKKRLAMMDLLSSCRTKRRNRLRRDQRRSEYFYVRVQCHQVLRSHPAYLSQYVVQHCHVGHDTTAMAIMFALMLLAEHPEAQNKICEECVAVCGQDRPVSSADLAEMKYLDCVVKETLRLYPSVPFIAREITEDFTIGDLKVPAGSEVAIHIYNLHRRPDFYEDPSEFKPERFLRGSPNKHAYCYVPFSAGPRNCIVSFDHTAHSIDVFVVHSDGRATITKFVIDIDTTVLELCKPVTNSRLAWQYHKPIAVEVLRLLIKKLRQVGQRFAMQEMKCVLSEICRAFTLGPVEGSRPHQVALVADLVLRSATPIYVEYTPRRANI</sequence>
<protein>
    <submittedName>
        <fullName evidence="15">Cytochrome P450 4C1</fullName>
    </submittedName>
</protein>
<proteinExistence type="inferred from homology"/>
<dbReference type="Pfam" id="PF00067">
    <property type="entry name" value="p450"/>
    <property type="match status" value="1"/>
</dbReference>
<comment type="subcellular location">
    <subcellularLocation>
        <location evidence="4">Endoplasmic reticulum membrane</location>
        <topology evidence="4">Peripheral membrane protein</topology>
    </subcellularLocation>
    <subcellularLocation>
        <location evidence="3">Microsome membrane</location>
        <topology evidence="3">Peripheral membrane protein</topology>
    </subcellularLocation>
</comment>
<comment type="caution">
    <text evidence="15">The sequence shown here is derived from an EMBL/GenBank/DDBJ whole genome shotgun (WGS) entry which is preliminary data.</text>
</comment>
<evidence type="ECO:0000313" key="16">
    <source>
        <dbReference type="Proteomes" id="UP000299102"/>
    </source>
</evidence>
<dbReference type="GO" id="GO:0005789">
    <property type="term" value="C:endoplasmic reticulum membrane"/>
    <property type="evidence" value="ECO:0007669"/>
    <property type="project" value="UniProtKB-SubCell"/>
</dbReference>
<keyword evidence="8" id="KW-0256">Endoplasmic reticulum</keyword>
<evidence type="ECO:0000256" key="14">
    <source>
        <dbReference type="PIRSR" id="PIRSR602401-1"/>
    </source>
</evidence>
<keyword evidence="6 14" id="KW-0349">Heme</keyword>
<evidence type="ECO:0000256" key="13">
    <source>
        <dbReference type="ARBA" id="ARBA00023136"/>
    </source>
</evidence>
<evidence type="ECO:0000256" key="9">
    <source>
        <dbReference type="ARBA" id="ARBA00022848"/>
    </source>
</evidence>
<reference evidence="15 16" key="1">
    <citation type="journal article" date="2019" name="Commun. Biol.">
        <title>The bagworm genome reveals a unique fibroin gene that provides high tensile strength.</title>
        <authorList>
            <person name="Kono N."/>
            <person name="Nakamura H."/>
            <person name="Ohtoshi R."/>
            <person name="Tomita M."/>
            <person name="Numata K."/>
            <person name="Arakawa K."/>
        </authorList>
    </citation>
    <scope>NUCLEOTIDE SEQUENCE [LARGE SCALE GENOMIC DNA]</scope>
</reference>
<dbReference type="GO" id="GO:0016705">
    <property type="term" value="F:oxidoreductase activity, acting on paired donors, with incorporation or reduction of molecular oxygen"/>
    <property type="evidence" value="ECO:0007669"/>
    <property type="project" value="InterPro"/>
</dbReference>
<keyword evidence="13" id="KW-0472">Membrane</keyword>
<comment type="similarity">
    <text evidence="5">Belongs to the cytochrome P450 family.</text>
</comment>
<name>A0A4C2A433_EUMVA</name>
<dbReference type="EMBL" id="BGZK01002412">
    <property type="protein sequence ID" value="GBP93745.1"/>
    <property type="molecule type" value="Genomic_DNA"/>
</dbReference>
<accession>A0A4C2A433</accession>
<organism evidence="15 16">
    <name type="scientific">Eumeta variegata</name>
    <name type="common">Bagworm moth</name>
    <name type="synonym">Eumeta japonica</name>
    <dbReference type="NCBI Taxonomy" id="151549"/>
    <lineage>
        <taxon>Eukaryota</taxon>
        <taxon>Metazoa</taxon>
        <taxon>Ecdysozoa</taxon>
        <taxon>Arthropoda</taxon>
        <taxon>Hexapoda</taxon>
        <taxon>Insecta</taxon>
        <taxon>Pterygota</taxon>
        <taxon>Neoptera</taxon>
        <taxon>Endopterygota</taxon>
        <taxon>Lepidoptera</taxon>
        <taxon>Glossata</taxon>
        <taxon>Ditrysia</taxon>
        <taxon>Tineoidea</taxon>
        <taxon>Psychidae</taxon>
        <taxon>Oiketicinae</taxon>
        <taxon>Eumeta</taxon>
    </lineage>
</organism>
<evidence type="ECO:0000313" key="15">
    <source>
        <dbReference type="EMBL" id="GBP93745.1"/>
    </source>
</evidence>
<evidence type="ECO:0000256" key="1">
    <source>
        <dbReference type="ARBA" id="ARBA00001971"/>
    </source>
</evidence>
<evidence type="ECO:0000256" key="8">
    <source>
        <dbReference type="ARBA" id="ARBA00022824"/>
    </source>
</evidence>
<feature type="binding site" description="axial binding residue" evidence="14">
    <location>
        <position position="282"/>
    </location>
    <ligand>
        <name>heme</name>
        <dbReference type="ChEBI" id="CHEBI:30413"/>
    </ligand>
    <ligandPart>
        <name>Fe</name>
        <dbReference type="ChEBI" id="CHEBI:18248"/>
    </ligandPart>
</feature>
<evidence type="ECO:0000256" key="3">
    <source>
        <dbReference type="ARBA" id="ARBA00004174"/>
    </source>
</evidence>
<evidence type="ECO:0000256" key="10">
    <source>
        <dbReference type="ARBA" id="ARBA00023002"/>
    </source>
</evidence>
<comment type="cofactor">
    <cofactor evidence="1 14">
        <name>heme</name>
        <dbReference type="ChEBI" id="CHEBI:30413"/>
    </cofactor>
</comment>
<keyword evidence="10" id="KW-0560">Oxidoreductase</keyword>
<evidence type="ECO:0000256" key="6">
    <source>
        <dbReference type="ARBA" id="ARBA00022617"/>
    </source>
</evidence>
<keyword evidence="9" id="KW-0492">Microsome</keyword>
<evidence type="ECO:0000256" key="11">
    <source>
        <dbReference type="ARBA" id="ARBA00023004"/>
    </source>
</evidence>
<dbReference type="AlphaFoldDB" id="A0A4C2A433"/>
<dbReference type="STRING" id="151549.A0A4C2A433"/>
<dbReference type="PRINTS" id="PR00385">
    <property type="entry name" value="P450"/>
</dbReference>
<dbReference type="PANTHER" id="PTHR24291">
    <property type="entry name" value="CYTOCHROME P450 FAMILY 4"/>
    <property type="match status" value="1"/>
</dbReference>
<dbReference type="InterPro" id="IPR001128">
    <property type="entry name" value="Cyt_P450"/>
</dbReference>
<keyword evidence="7 14" id="KW-0479">Metal-binding</keyword>
<evidence type="ECO:0000256" key="7">
    <source>
        <dbReference type="ARBA" id="ARBA00022723"/>
    </source>
</evidence>
<keyword evidence="16" id="KW-1185">Reference proteome</keyword>
<evidence type="ECO:0000256" key="5">
    <source>
        <dbReference type="ARBA" id="ARBA00010617"/>
    </source>
</evidence>
<keyword evidence="12" id="KW-0503">Monooxygenase</keyword>
<keyword evidence="11 14" id="KW-0408">Iron</keyword>
<dbReference type="GO" id="GO:0005506">
    <property type="term" value="F:iron ion binding"/>
    <property type="evidence" value="ECO:0007669"/>
    <property type="project" value="InterPro"/>
</dbReference>
<dbReference type="SUPFAM" id="SSF48264">
    <property type="entry name" value="Cytochrome P450"/>
    <property type="match status" value="2"/>
</dbReference>
<dbReference type="Proteomes" id="UP000299102">
    <property type="component" value="Unassembled WGS sequence"/>
</dbReference>
<comment type="function">
    <text evidence="2">May be involved in the metabolism of insect hormones and in the breakdown of synthetic insecticides.</text>
</comment>
<dbReference type="OrthoDB" id="1470350at2759"/>
<dbReference type="InterPro" id="IPR050196">
    <property type="entry name" value="Cytochrome_P450_Monoox"/>
</dbReference>
<dbReference type="Gene3D" id="1.10.630.10">
    <property type="entry name" value="Cytochrome P450"/>
    <property type="match status" value="2"/>
</dbReference>
<dbReference type="PANTHER" id="PTHR24291:SF189">
    <property type="entry name" value="CYTOCHROME P450 4C3-RELATED"/>
    <property type="match status" value="1"/>
</dbReference>
<evidence type="ECO:0000256" key="4">
    <source>
        <dbReference type="ARBA" id="ARBA00004406"/>
    </source>
</evidence>
<dbReference type="InterPro" id="IPR002401">
    <property type="entry name" value="Cyt_P450_E_grp-I"/>
</dbReference>
<evidence type="ECO:0000256" key="12">
    <source>
        <dbReference type="ARBA" id="ARBA00023033"/>
    </source>
</evidence>
<dbReference type="InterPro" id="IPR036396">
    <property type="entry name" value="Cyt_P450_sf"/>
</dbReference>
<gene>
    <name evidence="15" type="primary">CYP4C1</name>
    <name evidence="15" type="ORF">EVAR_67037_1</name>
</gene>
<dbReference type="PRINTS" id="PR00463">
    <property type="entry name" value="EP450I"/>
</dbReference>
<dbReference type="GO" id="GO:0004497">
    <property type="term" value="F:monooxygenase activity"/>
    <property type="evidence" value="ECO:0007669"/>
    <property type="project" value="UniProtKB-KW"/>
</dbReference>